<gene>
    <name evidence="2" type="ORF">C8J55DRAFT_487096</name>
</gene>
<reference evidence="2" key="1">
    <citation type="submission" date="2022-08" db="EMBL/GenBank/DDBJ databases">
        <authorList>
            <consortium name="DOE Joint Genome Institute"/>
            <person name="Min B."/>
            <person name="Riley R."/>
            <person name="Sierra-Patev S."/>
            <person name="Naranjo-Ortiz M."/>
            <person name="Looney B."/>
            <person name="Konkel Z."/>
            <person name="Slot J.C."/>
            <person name="Sakamoto Y."/>
            <person name="Steenwyk J.L."/>
            <person name="Rokas A."/>
            <person name="Carro J."/>
            <person name="Camarero S."/>
            <person name="Ferreira P."/>
            <person name="Molpeceres G."/>
            <person name="Ruiz-Duenas F.J."/>
            <person name="Serrano A."/>
            <person name="Henrissat B."/>
            <person name="Drula E."/>
            <person name="Hughes K.W."/>
            <person name="Mata J.L."/>
            <person name="Ishikawa N.K."/>
            <person name="Vargas-Isla R."/>
            <person name="Ushijima S."/>
            <person name="Smith C.A."/>
            <person name="Ahrendt S."/>
            <person name="Andreopoulos W."/>
            <person name="He G."/>
            <person name="Labutti K."/>
            <person name="Lipzen A."/>
            <person name="Ng V."/>
            <person name="Sandor L."/>
            <person name="Barry K."/>
            <person name="Martinez A.T."/>
            <person name="Xiao Y."/>
            <person name="Gibbons J.G."/>
            <person name="Terashima K."/>
            <person name="Hibbett D.S."/>
            <person name="Grigoriev I.V."/>
        </authorList>
    </citation>
    <scope>NUCLEOTIDE SEQUENCE</scope>
    <source>
        <strain evidence="2">Sp2 HRB7682 ss15</strain>
    </source>
</reference>
<protein>
    <recommendedName>
        <fullName evidence="4">SAP domain-containing protein</fullName>
    </recommendedName>
</protein>
<proteinExistence type="predicted"/>
<feature type="compositionally biased region" description="Low complexity" evidence="1">
    <location>
        <begin position="290"/>
        <end position="322"/>
    </location>
</feature>
<evidence type="ECO:0000313" key="3">
    <source>
        <dbReference type="Proteomes" id="UP001150238"/>
    </source>
</evidence>
<accession>A0A9W9ATJ8</accession>
<dbReference type="AlphaFoldDB" id="A0A9W9ATJ8"/>
<evidence type="ECO:0000256" key="1">
    <source>
        <dbReference type="SAM" id="MobiDB-lite"/>
    </source>
</evidence>
<organism evidence="2 3">
    <name type="scientific">Lentinula lateritia</name>
    <dbReference type="NCBI Taxonomy" id="40482"/>
    <lineage>
        <taxon>Eukaryota</taxon>
        <taxon>Fungi</taxon>
        <taxon>Dikarya</taxon>
        <taxon>Basidiomycota</taxon>
        <taxon>Agaricomycotina</taxon>
        <taxon>Agaricomycetes</taxon>
        <taxon>Agaricomycetidae</taxon>
        <taxon>Agaricales</taxon>
        <taxon>Marasmiineae</taxon>
        <taxon>Omphalotaceae</taxon>
        <taxon>Lentinula</taxon>
    </lineage>
</organism>
<name>A0A9W9ATJ8_9AGAR</name>
<sequence>MDIDTTTIHPAAESPPLSISDLETITLDGQEFRIRRPPGPQPDRTIALPVHNNGVFDVDYVDIYVMKRTSLAELCKKNNLGTVGKKAELQEKLVGFSENMVRWNSLIVGARRSHRGVRDGKIVKVSTKMEAANTSTKKPKKLKGSALRRNVMMGLNPDGSSNVQVQRSKDMHPVEEQEKLLRWADRYYAAHPYVPPEEVSRMLKAERDAKMDSPALIKQYMTSTHEQIAGLTSMVGSVFGILSHGLPRGSSNIPPTSQLPTSLISEQSPSVSSNLPSTLHLPSSLISMQSPTTSPTLTTSLIPTPSPTLTTSLIPTTSPMPTTSLTPMILPTPTTSLTPTDASSLPSALHNNDVIMADAVASSVLPSTARKAHQRVEEKLFEIILANQNVLRFKYHDIPEPLLQLSFAPDIIRLDRIWDDKRPNWDPVDCATVSVINGVPVALCYWQQVYKGKKDQRWDGIKGVWSEWRYVAERYRSSTPEEFWSEFQTDAGEPMNWTSILERLRELRINCDEELAERARAEYGSRFPVLFSYRGKVMLKSSSIANRYLSLQNVA</sequence>
<dbReference type="Proteomes" id="UP001150238">
    <property type="component" value="Unassembled WGS sequence"/>
</dbReference>
<comment type="caution">
    <text evidence="2">The sequence shown here is derived from an EMBL/GenBank/DDBJ whole genome shotgun (WGS) entry which is preliminary data.</text>
</comment>
<evidence type="ECO:0008006" key="4">
    <source>
        <dbReference type="Google" id="ProtNLM"/>
    </source>
</evidence>
<dbReference type="EMBL" id="JANVFS010000008">
    <property type="protein sequence ID" value="KAJ4488896.1"/>
    <property type="molecule type" value="Genomic_DNA"/>
</dbReference>
<reference evidence="2" key="2">
    <citation type="journal article" date="2023" name="Proc. Natl. Acad. Sci. U.S.A.">
        <title>A global phylogenomic analysis of the shiitake genus Lentinula.</title>
        <authorList>
            <person name="Sierra-Patev S."/>
            <person name="Min B."/>
            <person name="Naranjo-Ortiz M."/>
            <person name="Looney B."/>
            <person name="Konkel Z."/>
            <person name="Slot J.C."/>
            <person name="Sakamoto Y."/>
            <person name="Steenwyk J.L."/>
            <person name="Rokas A."/>
            <person name="Carro J."/>
            <person name="Camarero S."/>
            <person name="Ferreira P."/>
            <person name="Molpeceres G."/>
            <person name="Ruiz-Duenas F.J."/>
            <person name="Serrano A."/>
            <person name="Henrissat B."/>
            <person name="Drula E."/>
            <person name="Hughes K.W."/>
            <person name="Mata J.L."/>
            <person name="Ishikawa N.K."/>
            <person name="Vargas-Isla R."/>
            <person name="Ushijima S."/>
            <person name="Smith C.A."/>
            <person name="Donoghue J."/>
            <person name="Ahrendt S."/>
            <person name="Andreopoulos W."/>
            <person name="He G."/>
            <person name="LaButti K."/>
            <person name="Lipzen A."/>
            <person name="Ng V."/>
            <person name="Riley R."/>
            <person name="Sandor L."/>
            <person name="Barry K."/>
            <person name="Martinez A.T."/>
            <person name="Xiao Y."/>
            <person name="Gibbons J.G."/>
            <person name="Terashima K."/>
            <person name="Grigoriev I.V."/>
            <person name="Hibbett D."/>
        </authorList>
    </citation>
    <scope>NUCLEOTIDE SEQUENCE</scope>
    <source>
        <strain evidence="2">Sp2 HRB7682 ss15</strain>
    </source>
</reference>
<feature type="region of interest" description="Disordered" evidence="1">
    <location>
        <begin position="287"/>
        <end position="322"/>
    </location>
</feature>
<evidence type="ECO:0000313" key="2">
    <source>
        <dbReference type="EMBL" id="KAJ4488896.1"/>
    </source>
</evidence>